<accession>A0A9P1DPS0</accession>
<evidence type="ECO:0000256" key="3">
    <source>
        <dbReference type="ARBA" id="ARBA00022884"/>
    </source>
</evidence>
<dbReference type="InterPro" id="IPR002775">
    <property type="entry name" value="DNA/RNA-bd_Alba-like"/>
</dbReference>
<evidence type="ECO:0000313" key="7">
    <source>
        <dbReference type="EMBL" id="CAI4013277.1"/>
    </source>
</evidence>
<dbReference type="EMBL" id="CAMXCT020005780">
    <property type="protein sequence ID" value="CAL1166652.1"/>
    <property type="molecule type" value="Genomic_DNA"/>
</dbReference>
<evidence type="ECO:0000256" key="1">
    <source>
        <dbReference type="ARBA" id="ARBA00004123"/>
    </source>
</evidence>
<comment type="subcellular location">
    <subcellularLocation>
        <location evidence="1">Nucleus</location>
    </subcellularLocation>
</comment>
<feature type="compositionally biased region" description="Gly residues" evidence="5">
    <location>
        <begin position="147"/>
        <end position="164"/>
    </location>
</feature>
<protein>
    <recommendedName>
        <fullName evidence="6">DNA/RNA-binding protein Alba-like domain-containing protein</fullName>
    </recommendedName>
</protein>
<dbReference type="OrthoDB" id="424402at2759"/>
<dbReference type="Proteomes" id="UP001152797">
    <property type="component" value="Unassembled WGS sequence"/>
</dbReference>
<gene>
    <name evidence="7" type="ORF">C1SCF055_LOCUS38267</name>
</gene>
<evidence type="ECO:0000313" key="8">
    <source>
        <dbReference type="EMBL" id="CAL4800589.1"/>
    </source>
</evidence>
<dbReference type="EMBL" id="CAMXCT030005780">
    <property type="protein sequence ID" value="CAL4800589.1"/>
    <property type="molecule type" value="Genomic_DNA"/>
</dbReference>
<reference evidence="7" key="1">
    <citation type="submission" date="2022-10" db="EMBL/GenBank/DDBJ databases">
        <authorList>
            <person name="Chen Y."/>
            <person name="Dougan E. K."/>
            <person name="Chan C."/>
            <person name="Rhodes N."/>
            <person name="Thang M."/>
        </authorList>
    </citation>
    <scope>NUCLEOTIDE SEQUENCE</scope>
</reference>
<evidence type="ECO:0000259" key="6">
    <source>
        <dbReference type="Pfam" id="PF01918"/>
    </source>
</evidence>
<dbReference type="InterPro" id="IPR036882">
    <property type="entry name" value="Alba-like_dom_sf"/>
</dbReference>
<evidence type="ECO:0000256" key="5">
    <source>
        <dbReference type="SAM" id="MobiDB-lite"/>
    </source>
</evidence>
<proteinExistence type="inferred from homology"/>
<dbReference type="EMBL" id="CAMXCT010005780">
    <property type="protein sequence ID" value="CAI4013277.1"/>
    <property type="molecule type" value="Genomic_DNA"/>
</dbReference>
<organism evidence="7">
    <name type="scientific">Cladocopium goreaui</name>
    <dbReference type="NCBI Taxonomy" id="2562237"/>
    <lineage>
        <taxon>Eukaryota</taxon>
        <taxon>Sar</taxon>
        <taxon>Alveolata</taxon>
        <taxon>Dinophyceae</taxon>
        <taxon>Suessiales</taxon>
        <taxon>Symbiodiniaceae</taxon>
        <taxon>Cladocopium</taxon>
    </lineage>
</organism>
<dbReference type="PANTHER" id="PTHR13516">
    <property type="entry name" value="RIBONUCLEASE P SUBUNIT P25"/>
    <property type="match status" value="1"/>
</dbReference>
<dbReference type="Gene3D" id="3.30.110.20">
    <property type="entry name" value="Alba-like domain"/>
    <property type="match status" value="1"/>
</dbReference>
<dbReference type="InterPro" id="IPR051958">
    <property type="entry name" value="Alba-like_NAB"/>
</dbReference>
<dbReference type="GO" id="GO:0003723">
    <property type="term" value="F:RNA binding"/>
    <property type="evidence" value="ECO:0007669"/>
    <property type="project" value="UniProtKB-KW"/>
</dbReference>
<dbReference type="AlphaFoldDB" id="A0A9P1DPS0"/>
<comment type="similarity">
    <text evidence="2">Belongs to the histone-like Alba family.</text>
</comment>
<feature type="compositionally biased region" description="Basic and acidic residues" evidence="5">
    <location>
        <begin position="131"/>
        <end position="143"/>
    </location>
</feature>
<evidence type="ECO:0000256" key="4">
    <source>
        <dbReference type="ARBA" id="ARBA00023242"/>
    </source>
</evidence>
<name>A0A9P1DPS0_9DINO</name>
<keyword evidence="3" id="KW-0694">RNA-binding</keyword>
<feature type="region of interest" description="Disordered" evidence="5">
    <location>
        <begin position="117"/>
        <end position="183"/>
    </location>
</feature>
<keyword evidence="9" id="KW-1185">Reference proteome</keyword>
<dbReference type="PANTHER" id="PTHR13516:SF4">
    <property type="entry name" value="FI09323P"/>
    <property type="match status" value="1"/>
</dbReference>
<evidence type="ECO:0000256" key="2">
    <source>
        <dbReference type="ARBA" id="ARBA00008018"/>
    </source>
</evidence>
<keyword evidence="4" id="KW-0539">Nucleus</keyword>
<reference evidence="8 9" key="2">
    <citation type="submission" date="2024-05" db="EMBL/GenBank/DDBJ databases">
        <authorList>
            <person name="Chen Y."/>
            <person name="Shah S."/>
            <person name="Dougan E. K."/>
            <person name="Thang M."/>
            <person name="Chan C."/>
        </authorList>
    </citation>
    <scope>NUCLEOTIDE SEQUENCE [LARGE SCALE GENOMIC DNA]</scope>
</reference>
<comment type="caution">
    <text evidence="7">The sequence shown here is derived from an EMBL/GenBank/DDBJ whole genome shotgun (WGS) entry which is preliminary data.</text>
</comment>
<dbReference type="GO" id="GO:0005634">
    <property type="term" value="C:nucleus"/>
    <property type="evidence" value="ECO:0007669"/>
    <property type="project" value="UniProtKB-SubCell"/>
</dbReference>
<evidence type="ECO:0000313" key="9">
    <source>
        <dbReference type="Proteomes" id="UP001152797"/>
    </source>
</evidence>
<dbReference type="Pfam" id="PF01918">
    <property type="entry name" value="Alba"/>
    <property type="match status" value="1"/>
</dbReference>
<sequence length="183" mass="20111">MDKYRKVMKPKEDIQKSDEEIRVTAAGSVSAYVSRAATVFNELKKPYVIVQATGNALTKAVTAAEVIKRRFKGLHQITELKTVEIVDEYEPLEEGLDKVTDVRNVSVVEIKLSKEPLDSSDKGYQPPIDESLVKEFDPEDMMRGRGRGGGTSKGRGKGSTGRGRGIIQAGEDVPQLQCCEPQA</sequence>
<feature type="domain" description="DNA/RNA-binding protein Alba-like" evidence="6">
    <location>
        <begin position="20"/>
        <end position="82"/>
    </location>
</feature>
<dbReference type="SUPFAM" id="SSF82704">
    <property type="entry name" value="AlbA-like"/>
    <property type="match status" value="1"/>
</dbReference>